<evidence type="ECO:0000313" key="4">
    <source>
        <dbReference type="Proteomes" id="UP001139971"/>
    </source>
</evidence>
<gene>
    <name evidence="3" type="ORF">OD750_017775</name>
</gene>
<feature type="domain" description="BON" evidence="2">
    <location>
        <begin position="138"/>
        <end position="205"/>
    </location>
</feature>
<reference evidence="3" key="1">
    <citation type="submission" date="2023-02" db="EMBL/GenBank/DDBJ databases">
        <title>Tahibacter soli sp. nov. isolated from soil.</title>
        <authorList>
            <person name="Baek J.H."/>
            <person name="Lee J.K."/>
            <person name="Choi D.G."/>
            <person name="Jeon C.O."/>
        </authorList>
    </citation>
    <scope>NUCLEOTIDE SEQUENCE</scope>
    <source>
        <strain evidence="3">BL</strain>
    </source>
</reference>
<dbReference type="RefSeq" id="WP_263545145.1">
    <property type="nucleotide sequence ID" value="NZ_JAOVZO020000018.1"/>
</dbReference>
<evidence type="ECO:0000259" key="2">
    <source>
        <dbReference type="PROSITE" id="PS50914"/>
    </source>
</evidence>
<feature type="signal peptide" evidence="1">
    <location>
        <begin position="1"/>
        <end position="19"/>
    </location>
</feature>
<dbReference type="PROSITE" id="PS50914">
    <property type="entry name" value="BON"/>
    <property type="match status" value="2"/>
</dbReference>
<proteinExistence type="predicted"/>
<comment type="caution">
    <text evidence="3">The sequence shown here is derived from an EMBL/GenBank/DDBJ whole genome shotgun (WGS) entry which is preliminary data.</text>
</comment>
<feature type="chain" id="PRO_5040991036" evidence="1">
    <location>
        <begin position="20"/>
        <end position="205"/>
    </location>
</feature>
<dbReference type="PANTHER" id="PTHR34606">
    <property type="entry name" value="BON DOMAIN-CONTAINING PROTEIN"/>
    <property type="match status" value="1"/>
</dbReference>
<dbReference type="Pfam" id="PF04972">
    <property type="entry name" value="BON"/>
    <property type="match status" value="2"/>
</dbReference>
<feature type="domain" description="BON" evidence="2">
    <location>
        <begin position="44"/>
        <end position="112"/>
    </location>
</feature>
<organism evidence="3 4">
    <name type="scientific">Tahibacter soli</name>
    <dbReference type="NCBI Taxonomy" id="2983605"/>
    <lineage>
        <taxon>Bacteria</taxon>
        <taxon>Pseudomonadati</taxon>
        <taxon>Pseudomonadota</taxon>
        <taxon>Gammaproteobacteria</taxon>
        <taxon>Lysobacterales</taxon>
        <taxon>Rhodanobacteraceae</taxon>
        <taxon>Tahibacter</taxon>
    </lineage>
</organism>
<accession>A0A9X4BLM0</accession>
<dbReference type="EMBL" id="JAOVZO020000018">
    <property type="protein sequence ID" value="MDC8014399.1"/>
    <property type="molecule type" value="Genomic_DNA"/>
</dbReference>
<evidence type="ECO:0000313" key="3">
    <source>
        <dbReference type="EMBL" id="MDC8014399.1"/>
    </source>
</evidence>
<protein>
    <submittedName>
        <fullName evidence="3">BON domain-containing protein</fullName>
    </submittedName>
</protein>
<dbReference type="InterPro" id="IPR007055">
    <property type="entry name" value="BON_dom"/>
</dbReference>
<sequence>MTVLTGLTMLLISAAPAPAPSPAPASPSTAAGVVPTIRCDVVANDNAMAAAVLSRLAWNSKIDAADIQIFSTDGVVTVYGLVPTAIQKEYARTIILDTYGVVHVTNQLDVIDWPPRTERRRIDMEARRVGRLGAQEQSDDQIVSALRSTLSFSRSVNTCAIDVSSLHGFVTLQGQVPDQRGFDTAVLLANETLGVRSVDATRLAH</sequence>
<dbReference type="Gene3D" id="3.30.1340.30">
    <property type="match status" value="1"/>
</dbReference>
<keyword evidence="4" id="KW-1185">Reference proteome</keyword>
<dbReference type="AlphaFoldDB" id="A0A9X4BLM0"/>
<evidence type="ECO:0000256" key="1">
    <source>
        <dbReference type="SAM" id="SignalP"/>
    </source>
</evidence>
<dbReference type="PANTHER" id="PTHR34606:SF15">
    <property type="entry name" value="BON DOMAIN-CONTAINING PROTEIN"/>
    <property type="match status" value="1"/>
</dbReference>
<keyword evidence="1" id="KW-0732">Signal</keyword>
<dbReference type="InterPro" id="IPR051686">
    <property type="entry name" value="Lipoprotein_DolP"/>
</dbReference>
<name>A0A9X4BLM0_9GAMM</name>
<dbReference type="Proteomes" id="UP001139971">
    <property type="component" value="Unassembled WGS sequence"/>
</dbReference>